<sequence>MISAGTGTFDTYPGHSELCGPIIHLTAVLKNNIWTDMLHQRGI</sequence>
<dbReference type="Proteomes" id="UP000030649">
    <property type="component" value="Unassembled WGS sequence"/>
</dbReference>
<organism evidence="1 2">
    <name type="scientific">Haloquadratum walsbyi J07HQW1</name>
    <dbReference type="NCBI Taxonomy" id="1238424"/>
    <lineage>
        <taxon>Archaea</taxon>
        <taxon>Methanobacteriati</taxon>
        <taxon>Methanobacteriota</taxon>
        <taxon>Stenosarchaea group</taxon>
        <taxon>Halobacteria</taxon>
        <taxon>Halobacteriales</taxon>
        <taxon>Haloferacaceae</taxon>
        <taxon>Haloquadratum</taxon>
    </lineage>
</organism>
<dbReference type="EMBL" id="KE356560">
    <property type="protein sequence ID" value="ERG90513.1"/>
    <property type="molecule type" value="Genomic_DNA"/>
</dbReference>
<protein>
    <submittedName>
        <fullName evidence="1">Uncharacterized protein</fullName>
    </submittedName>
</protein>
<accession>U1N2E0</accession>
<proteinExistence type="predicted"/>
<evidence type="ECO:0000313" key="1">
    <source>
        <dbReference type="EMBL" id="ERG90513.1"/>
    </source>
</evidence>
<dbReference type="HOGENOM" id="CLU_3227753_0_0_2"/>
<gene>
    <name evidence="1" type="ORF">J07HQW1_00536</name>
</gene>
<evidence type="ECO:0000313" key="2">
    <source>
        <dbReference type="Proteomes" id="UP000030649"/>
    </source>
</evidence>
<dbReference type="AlphaFoldDB" id="U1N2E0"/>
<reference evidence="1 2" key="1">
    <citation type="journal article" date="2013" name="PLoS ONE">
        <title>Assembly-driven community genomics of a hypersaline microbial ecosystem.</title>
        <authorList>
            <person name="Podell S."/>
            <person name="Ugalde J.A."/>
            <person name="Narasingarao P."/>
            <person name="Banfield J.F."/>
            <person name="Heidelberg K.B."/>
            <person name="Allen E.E."/>
        </authorList>
    </citation>
    <scope>NUCLEOTIDE SEQUENCE [LARGE SCALE GENOMIC DNA]</scope>
    <source>
        <strain evidence="2">J07HQW1</strain>
    </source>
</reference>
<name>U1N2E0_9EURY</name>